<sequence length="139" mass="14969">MFRAVFLLCEGGTGLEDSRAESSELHTAMASLLRKFRTRSLSKGELAILAFFIAQALDAAFTYWGVALHGRDIEGNPLLASLMFSIGEGPALASAKLAAAGCGMILHLTNVHRIVAVLTAFYVCAALLPWMWVFTSVPH</sequence>
<keyword evidence="1" id="KW-0472">Membrane</keyword>
<dbReference type="Proteomes" id="UP000076079">
    <property type="component" value="Chromosome"/>
</dbReference>
<feature type="transmembrane region" description="Helical" evidence="1">
    <location>
        <begin position="46"/>
        <end position="66"/>
    </location>
</feature>
<feature type="transmembrane region" description="Helical" evidence="1">
    <location>
        <begin position="78"/>
        <end position="99"/>
    </location>
</feature>
<dbReference type="STRING" id="1855912.LuPra_06196"/>
<feature type="transmembrane region" description="Helical" evidence="1">
    <location>
        <begin position="111"/>
        <end position="133"/>
    </location>
</feature>
<feature type="domain" description="DUF5658" evidence="2">
    <location>
        <begin position="50"/>
        <end position="134"/>
    </location>
</feature>
<evidence type="ECO:0000313" key="3">
    <source>
        <dbReference type="EMBL" id="AMY12912.1"/>
    </source>
</evidence>
<evidence type="ECO:0000256" key="1">
    <source>
        <dbReference type="SAM" id="Phobius"/>
    </source>
</evidence>
<keyword evidence="1" id="KW-1133">Transmembrane helix</keyword>
<reference evidence="3 4" key="1">
    <citation type="journal article" date="2016" name="Genome Announc.">
        <title>First Complete Genome Sequence of a Subdivision 6 Acidobacterium Strain.</title>
        <authorList>
            <person name="Huang S."/>
            <person name="Vieira S."/>
            <person name="Bunk B."/>
            <person name="Riedel T."/>
            <person name="Sproer C."/>
            <person name="Overmann J."/>
        </authorList>
    </citation>
    <scope>NUCLEOTIDE SEQUENCE [LARGE SCALE GENOMIC DNA]</scope>
    <source>
        <strain evidence="4">DSM 100886 HEG_-6_39</strain>
    </source>
</reference>
<keyword evidence="4" id="KW-1185">Reference proteome</keyword>
<gene>
    <name evidence="3" type="ORF">LuPra_06196</name>
</gene>
<dbReference type="Pfam" id="PF18902">
    <property type="entry name" value="DUF5658"/>
    <property type="match status" value="1"/>
</dbReference>
<reference evidence="4" key="2">
    <citation type="submission" date="2016-04" db="EMBL/GenBank/DDBJ databases">
        <title>First Complete Genome Sequence of a Subdivision 6 Acidobacterium.</title>
        <authorList>
            <person name="Huang S."/>
            <person name="Vieira S."/>
            <person name="Bunk B."/>
            <person name="Riedel T."/>
            <person name="Sproeer C."/>
            <person name="Overmann J."/>
        </authorList>
    </citation>
    <scope>NUCLEOTIDE SEQUENCE [LARGE SCALE GENOMIC DNA]</scope>
    <source>
        <strain evidence="4">DSM 100886 HEG_-6_39</strain>
    </source>
</reference>
<protein>
    <recommendedName>
        <fullName evidence="2">DUF5658 domain-containing protein</fullName>
    </recommendedName>
</protein>
<dbReference type="InterPro" id="IPR043717">
    <property type="entry name" value="DUF5658"/>
</dbReference>
<evidence type="ECO:0000259" key="2">
    <source>
        <dbReference type="Pfam" id="PF18902"/>
    </source>
</evidence>
<dbReference type="KEGG" id="abac:LuPra_06196"/>
<organism evidence="3 4">
    <name type="scientific">Luteitalea pratensis</name>
    <dbReference type="NCBI Taxonomy" id="1855912"/>
    <lineage>
        <taxon>Bacteria</taxon>
        <taxon>Pseudomonadati</taxon>
        <taxon>Acidobacteriota</taxon>
        <taxon>Vicinamibacteria</taxon>
        <taxon>Vicinamibacterales</taxon>
        <taxon>Vicinamibacteraceae</taxon>
        <taxon>Luteitalea</taxon>
    </lineage>
</organism>
<proteinExistence type="predicted"/>
<keyword evidence="1" id="KW-0812">Transmembrane</keyword>
<dbReference type="AlphaFoldDB" id="A0A143PWG2"/>
<dbReference type="EMBL" id="CP015136">
    <property type="protein sequence ID" value="AMY12912.1"/>
    <property type="molecule type" value="Genomic_DNA"/>
</dbReference>
<evidence type="ECO:0000313" key="4">
    <source>
        <dbReference type="Proteomes" id="UP000076079"/>
    </source>
</evidence>
<name>A0A143PWG2_LUTPR</name>
<accession>A0A143PWG2</accession>